<dbReference type="PANTHER" id="PTHR43080">
    <property type="entry name" value="CBS DOMAIN-CONTAINING PROTEIN CBSX3, MITOCHONDRIAL"/>
    <property type="match status" value="1"/>
</dbReference>
<name>A0A930DP13_9FIRM</name>
<dbReference type="SUPFAM" id="SSF54631">
    <property type="entry name" value="CBS-domain pair"/>
    <property type="match status" value="1"/>
</dbReference>
<evidence type="ECO:0000313" key="4">
    <source>
        <dbReference type="EMBL" id="MBF1283506.1"/>
    </source>
</evidence>
<dbReference type="Proteomes" id="UP000709351">
    <property type="component" value="Unassembled WGS sequence"/>
</dbReference>
<accession>A0A930DP13</accession>
<dbReference type="Gene3D" id="3.10.580.10">
    <property type="entry name" value="CBS-domain"/>
    <property type="match status" value="1"/>
</dbReference>
<evidence type="ECO:0000259" key="3">
    <source>
        <dbReference type="PROSITE" id="PS51371"/>
    </source>
</evidence>
<dbReference type="EMBL" id="JABZRD010000150">
    <property type="protein sequence ID" value="MBF1283506.1"/>
    <property type="molecule type" value="Genomic_DNA"/>
</dbReference>
<dbReference type="CDD" id="cd09834">
    <property type="entry name" value="CBS_pair_bac"/>
    <property type="match status" value="1"/>
</dbReference>
<dbReference type="PANTHER" id="PTHR43080:SF26">
    <property type="entry name" value="REGULATORY PROTEIN"/>
    <property type="match status" value="1"/>
</dbReference>
<evidence type="ECO:0000313" key="5">
    <source>
        <dbReference type="Proteomes" id="UP000709351"/>
    </source>
</evidence>
<comment type="caution">
    <text evidence="4">The sequence shown here is derived from an EMBL/GenBank/DDBJ whole genome shotgun (WGS) entry which is preliminary data.</text>
</comment>
<dbReference type="InterPro" id="IPR000644">
    <property type="entry name" value="CBS_dom"/>
</dbReference>
<evidence type="ECO:0000256" key="1">
    <source>
        <dbReference type="ARBA" id="ARBA00023122"/>
    </source>
</evidence>
<organism evidence="4 5">
    <name type="scientific">Oribacterium parvum</name>
    <dbReference type="NCBI Taxonomy" id="1501329"/>
    <lineage>
        <taxon>Bacteria</taxon>
        <taxon>Bacillati</taxon>
        <taxon>Bacillota</taxon>
        <taxon>Clostridia</taxon>
        <taxon>Lachnospirales</taxon>
        <taxon>Lachnospiraceae</taxon>
        <taxon>Oribacterium</taxon>
    </lineage>
</organism>
<dbReference type="InterPro" id="IPR051257">
    <property type="entry name" value="Diverse_CBS-Domain"/>
</dbReference>
<protein>
    <submittedName>
        <fullName evidence="4">CBS domain-containing protein</fullName>
    </submittedName>
</protein>
<sequence>MNILFFMTPKCDVAYVEEEDSLRSTLEKMEYHRYSSIPVLTKDGKFAGTLTEGDLLWEIKNQLKLDLREAEKIMVKDIPMCKHYEAVDINSSMESLVHRAVTQNFVPVVDDLGHFIGMVKRREIMNYLYRHADFQNFGHSDIMTFPVEDSSLTG</sequence>
<dbReference type="SMART" id="SM00116">
    <property type="entry name" value="CBS"/>
    <property type="match status" value="1"/>
</dbReference>
<dbReference type="PROSITE" id="PS51371">
    <property type="entry name" value="CBS"/>
    <property type="match status" value="2"/>
</dbReference>
<keyword evidence="1 2" id="KW-0129">CBS domain</keyword>
<proteinExistence type="predicted"/>
<feature type="domain" description="CBS" evidence="3">
    <location>
        <begin position="74"/>
        <end position="134"/>
    </location>
</feature>
<reference evidence="4" key="1">
    <citation type="submission" date="2020-04" db="EMBL/GenBank/DDBJ databases">
        <title>Deep metagenomics examines the oral microbiome during advanced dental caries in children, revealing novel taxa and co-occurrences with host molecules.</title>
        <authorList>
            <person name="Baker J.L."/>
            <person name="Morton J.T."/>
            <person name="Dinis M."/>
            <person name="Alvarez R."/>
            <person name="Tran N.C."/>
            <person name="Knight R."/>
            <person name="Edlund A."/>
        </authorList>
    </citation>
    <scope>NUCLEOTIDE SEQUENCE</scope>
    <source>
        <strain evidence="4">JCVI_24_bin.2</strain>
    </source>
</reference>
<feature type="domain" description="CBS" evidence="3">
    <location>
        <begin position="7"/>
        <end position="65"/>
    </location>
</feature>
<dbReference type="InterPro" id="IPR046342">
    <property type="entry name" value="CBS_dom_sf"/>
</dbReference>
<dbReference type="Pfam" id="PF00571">
    <property type="entry name" value="CBS"/>
    <property type="match status" value="2"/>
</dbReference>
<dbReference type="AlphaFoldDB" id="A0A930DP13"/>
<evidence type="ECO:0000256" key="2">
    <source>
        <dbReference type="PROSITE-ProRule" id="PRU00703"/>
    </source>
</evidence>
<gene>
    <name evidence="4" type="ORF">HXM93_03100</name>
</gene>